<evidence type="ECO:0000313" key="6">
    <source>
        <dbReference type="Proteomes" id="UP000518266"/>
    </source>
</evidence>
<reference evidence="5 6" key="1">
    <citation type="submission" date="2020-03" db="EMBL/GenBank/DDBJ databases">
        <title>Dissostichus mawsoni Genome sequencing and assembly.</title>
        <authorList>
            <person name="Park H."/>
        </authorList>
    </citation>
    <scope>NUCLEOTIDE SEQUENCE [LARGE SCALE GENOMIC DNA]</scope>
    <source>
        <strain evidence="5">DM0001</strain>
        <tissue evidence="5">Muscle</tissue>
    </source>
</reference>
<feature type="compositionally biased region" description="Basic and acidic residues" evidence="3">
    <location>
        <begin position="550"/>
        <end position="561"/>
    </location>
</feature>
<feature type="domain" description="Cilia- and flagella-associated protein 58 central coiled coil" evidence="4">
    <location>
        <begin position="141"/>
        <end position="276"/>
    </location>
</feature>
<sequence length="587" mass="70185">MEARREQASENISQLQQELQVQQNEISREMRLKEKLDKEVKQLQVDMEAKLGEIKALNMLNERSSKDLEQMQLKNNKLLQDSEQLSAAKQHLSLENQQNANELKIREDEVNQMRQEMAKQTKMRETIQKKFHQMEDQKSDVENMIKAALSTEKQQSLVKLLEQDKKTLEHEISGFRQEAQKQRKIIQQLEKERDRNINETSSLMQKVQQKVDDVEVREMEIFDWRKKVTEAECKLKQQENLLESVVSERNLYSKNLIEAQEEIAEMKRKMKTMDNQGELQLMKLQLEETKQRVDSQKAEQLKLQKIIFDADAEQIQQKKQLEQVIRERDNLIKQLLHRNDERALLYEKIRIQQSILSKGDFHYNQRMDDVRLLRVEIKRLRRKKSILDQTLPNREDLRRELFHLQRELLRERTRNSVLEDQLKPINIHRWRRLEGSDPGRYELIQKIQSLQKRLIAKTQELEEHELLLQEKEKLYVELKHILARQPGPEAAEQLQQCQWILRERTKKLKALIAELRMVDSKMNEYKSENQRLANEMANIKKKYLSQKMLHSEQRGRSKVEQPEPLPQLSTKAHFTGGGFRIDVPVRR</sequence>
<organism evidence="5 6">
    <name type="scientific">Dissostichus mawsoni</name>
    <name type="common">Antarctic cod</name>
    <dbReference type="NCBI Taxonomy" id="36200"/>
    <lineage>
        <taxon>Eukaryota</taxon>
        <taxon>Metazoa</taxon>
        <taxon>Chordata</taxon>
        <taxon>Craniata</taxon>
        <taxon>Vertebrata</taxon>
        <taxon>Euteleostomi</taxon>
        <taxon>Actinopterygii</taxon>
        <taxon>Neopterygii</taxon>
        <taxon>Teleostei</taxon>
        <taxon>Neoteleostei</taxon>
        <taxon>Acanthomorphata</taxon>
        <taxon>Eupercaria</taxon>
        <taxon>Perciformes</taxon>
        <taxon>Notothenioidei</taxon>
        <taxon>Nototheniidae</taxon>
        <taxon>Dissostichus</taxon>
    </lineage>
</organism>
<gene>
    <name evidence="5" type="ORF">F7725_007362</name>
</gene>
<evidence type="ECO:0000256" key="1">
    <source>
        <dbReference type="ARBA" id="ARBA00023054"/>
    </source>
</evidence>
<dbReference type="PANTHER" id="PTHR32083:SF0">
    <property type="entry name" value="CILIA AND FLAGELLA-ASSOCIATED PROTEIN 58"/>
    <property type="match status" value="1"/>
</dbReference>
<dbReference type="EMBL" id="JAAKFY010000020">
    <property type="protein sequence ID" value="KAF3841500.1"/>
    <property type="molecule type" value="Genomic_DNA"/>
</dbReference>
<evidence type="ECO:0000313" key="5">
    <source>
        <dbReference type="EMBL" id="KAF3841500.1"/>
    </source>
</evidence>
<evidence type="ECO:0000259" key="4">
    <source>
        <dbReference type="Pfam" id="PF21771"/>
    </source>
</evidence>
<dbReference type="PANTHER" id="PTHR32083">
    <property type="entry name" value="CILIA AND FLAGELLA-ASSOCIATED PROTEIN 58-RELATED"/>
    <property type="match status" value="1"/>
</dbReference>
<dbReference type="Pfam" id="PF21771">
    <property type="entry name" value="CFAP58_CC"/>
    <property type="match status" value="2"/>
</dbReference>
<dbReference type="AlphaFoldDB" id="A0A7J5XWJ9"/>
<comment type="caution">
    <text evidence="5">The sequence shown here is derived from an EMBL/GenBank/DDBJ whole genome shotgun (WGS) entry which is preliminary data.</text>
</comment>
<name>A0A7J5XWJ9_DISMA</name>
<dbReference type="GO" id="GO:0005856">
    <property type="term" value="C:cytoskeleton"/>
    <property type="evidence" value="ECO:0007669"/>
    <property type="project" value="TreeGrafter"/>
</dbReference>
<feature type="coiled-coil region" evidence="2">
    <location>
        <begin position="5"/>
        <end position="338"/>
    </location>
</feature>
<evidence type="ECO:0000256" key="2">
    <source>
        <dbReference type="SAM" id="Coils"/>
    </source>
</evidence>
<evidence type="ECO:0000256" key="3">
    <source>
        <dbReference type="SAM" id="MobiDB-lite"/>
    </source>
</evidence>
<protein>
    <recommendedName>
        <fullName evidence="4">Cilia- and flagella-associated protein 58 central coiled coil domain-containing protein</fullName>
    </recommendedName>
</protein>
<dbReference type="OrthoDB" id="264785at2759"/>
<accession>A0A7J5XWJ9</accession>
<dbReference type="Proteomes" id="UP000518266">
    <property type="component" value="Unassembled WGS sequence"/>
</dbReference>
<keyword evidence="1 2" id="KW-0175">Coiled coil</keyword>
<feature type="region of interest" description="Disordered" evidence="3">
    <location>
        <begin position="550"/>
        <end position="571"/>
    </location>
</feature>
<keyword evidence="6" id="KW-1185">Reference proteome</keyword>
<feature type="coiled-coil region" evidence="2">
    <location>
        <begin position="447"/>
        <end position="481"/>
    </location>
</feature>
<feature type="domain" description="Cilia- and flagella-associated protein 58 central coiled coil" evidence="4">
    <location>
        <begin position="277"/>
        <end position="387"/>
    </location>
</feature>
<proteinExistence type="predicted"/>
<dbReference type="InterPro" id="IPR049270">
    <property type="entry name" value="CFAP58_CC"/>
</dbReference>
<feature type="coiled-coil region" evidence="2">
    <location>
        <begin position="508"/>
        <end position="542"/>
    </location>
</feature>